<name>A0A543J1Z2_9ACTN</name>
<reference evidence="2 3" key="1">
    <citation type="submission" date="2019-06" db="EMBL/GenBank/DDBJ databases">
        <title>Sequencing the genomes of 1000 actinobacteria strains.</title>
        <authorList>
            <person name="Klenk H.-P."/>
        </authorList>
    </citation>
    <scope>NUCLEOTIDE SEQUENCE [LARGE SCALE GENOMIC DNA]</scope>
    <source>
        <strain evidence="2 3">DSM 43186</strain>
    </source>
</reference>
<gene>
    <name evidence="2" type="ORF">FHX40_3597</name>
</gene>
<sequence>MRKFLAAAATAATAGIMAIGLAAAPAQASAATAQVSSTQKLKCFYTRVLLTDFHVLDSARSGIRDGLFTFKDLVAVKNGKVNASGDLKGAATMLTRKMHKRWFDRLDNAAPRSKKDGVIAPEDLRAYLRKYCK</sequence>
<feature type="signal peptide" evidence="1">
    <location>
        <begin position="1"/>
        <end position="30"/>
    </location>
</feature>
<dbReference type="AlphaFoldDB" id="A0A543J1Z2"/>
<organism evidence="2 3">
    <name type="scientific">Thermopolyspora flexuosa</name>
    <dbReference type="NCBI Taxonomy" id="103836"/>
    <lineage>
        <taxon>Bacteria</taxon>
        <taxon>Bacillati</taxon>
        <taxon>Actinomycetota</taxon>
        <taxon>Actinomycetes</taxon>
        <taxon>Streptosporangiales</taxon>
        <taxon>Streptosporangiaceae</taxon>
        <taxon>Thermopolyspora</taxon>
    </lineage>
</organism>
<protein>
    <submittedName>
        <fullName evidence="2">Uncharacterized protein</fullName>
    </submittedName>
</protein>
<keyword evidence="1" id="KW-0732">Signal</keyword>
<dbReference type="Proteomes" id="UP000319213">
    <property type="component" value="Unassembled WGS sequence"/>
</dbReference>
<dbReference type="RefSeq" id="WP_142260672.1">
    <property type="nucleotide sequence ID" value="NZ_BMPV01000005.1"/>
</dbReference>
<accession>A0A543J1Z2</accession>
<feature type="chain" id="PRO_5021938372" evidence="1">
    <location>
        <begin position="31"/>
        <end position="133"/>
    </location>
</feature>
<evidence type="ECO:0000256" key="1">
    <source>
        <dbReference type="SAM" id="SignalP"/>
    </source>
</evidence>
<evidence type="ECO:0000313" key="2">
    <source>
        <dbReference type="EMBL" id="TQM76847.1"/>
    </source>
</evidence>
<dbReference type="EMBL" id="VFPQ01000001">
    <property type="protein sequence ID" value="TQM76847.1"/>
    <property type="molecule type" value="Genomic_DNA"/>
</dbReference>
<evidence type="ECO:0000313" key="3">
    <source>
        <dbReference type="Proteomes" id="UP000319213"/>
    </source>
</evidence>
<comment type="caution">
    <text evidence="2">The sequence shown here is derived from an EMBL/GenBank/DDBJ whole genome shotgun (WGS) entry which is preliminary data.</text>
</comment>
<keyword evidence="3" id="KW-1185">Reference proteome</keyword>
<proteinExistence type="predicted"/>